<proteinExistence type="predicted"/>
<protein>
    <submittedName>
        <fullName evidence="3">Uncharacterized protein</fullName>
    </submittedName>
</protein>
<dbReference type="InterPro" id="IPR044999">
    <property type="entry name" value="CbbY-like"/>
</dbReference>
<dbReference type="InterPro" id="IPR023214">
    <property type="entry name" value="HAD_sf"/>
</dbReference>
<comment type="caution">
    <text evidence="3">The sequence shown here is derived from an EMBL/GenBank/DDBJ whole genome shotgun (WGS) entry which is preliminary data.</text>
</comment>
<dbReference type="InterPro" id="IPR006439">
    <property type="entry name" value="HAD-SF_hydro_IA"/>
</dbReference>
<evidence type="ECO:0000256" key="1">
    <source>
        <dbReference type="ARBA" id="ARBA00022723"/>
    </source>
</evidence>
<evidence type="ECO:0000313" key="4">
    <source>
        <dbReference type="Proteomes" id="UP001465755"/>
    </source>
</evidence>
<dbReference type="Gene3D" id="3.40.50.1000">
    <property type="entry name" value="HAD superfamily/HAD-like"/>
    <property type="match status" value="1"/>
</dbReference>
<dbReference type="EMBL" id="JALJOQ010000009">
    <property type="protein sequence ID" value="KAK9812072.1"/>
    <property type="molecule type" value="Genomic_DNA"/>
</dbReference>
<dbReference type="FunFam" id="3.40.50.1000:FF:000036">
    <property type="entry name" value="HAD family hydrolase"/>
    <property type="match status" value="1"/>
</dbReference>
<keyword evidence="2" id="KW-0378">Hydrolase</keyword>
<dbReference type="AlphaFoldDB" id="A0AAW1PTC9"/>
<evidence type="ECO:0000313" key="3">
    <source>
        <dbReference type="EMBL" id="KAK9812072.1"/>
    </source>
</evidence>
<sequence>MAAHNCQSHARRSMLGCRPPVQRALVRRSSRQRLSVVVHAAETKAFIWDCDGVIIDSEEFHRLAYNASFQHSDVKVDGKVSDWSVKYYDELQNSIGGGKAKMRHYFNTNSWPSSKILPDVPQTDDEKTALIDELQDWKTTHYQEIVATKAEARPNVLRLFDEAKDMGLKMAVCSAATKSSAIAVVENLLGAERYRNLDVFMAGDDVPEKKPDPSIYRIAAERMGLDPSECLVIEDSTIGVQAATGAGMKCIVTYTHSTADQDFAGAARVMSQIADDLHMTDLLKDIREGKRLDDRKS</sequence>
<dbReference type="InterPro" id="IPR036412">
    <property type="entry name" value="HAD-like_sf"/>
</dbReference>
<dbReference type="Pfam" id="PF00702">
    <property type="entry name" value="Hydrolase"/>
    <property type="match status" value="1"/>
</dbReference>
<keyword evidence="1" id="KW-0479">Metal-binding</keyword>
<organism evidence="3 4">
    <name type="scientific">Symbiochloris irregularis</name>
    <dbReference type="NCBI Taxonomy" id="706552"/>
    <lineage>
        <taxon>Eukaryota</taxon>
        <taxon>Viridiplantae</taxon>
        <taxon>Chlorophyta</taxon>
        <taxon>core chlorophytes</taxon>
        <taxon>Trebouxiophyceae</taxon>
        <taxon>Trebouxiales</taxon>
        <taxon>Trebouxiaceae</taxon>
        <taxon>Symbiochloris</taxon>
    </lineage>
</organism>
<accession>A0AAW1PTC9</accession>
<dbReference type="Proteomes" id="UP001465755">
    <property type="component" value="Unassembled WGS sequence"/>
</dbReference>
<dbReference type="GO" id="GO:0016787">
    <property type="term" value="F:hydrolase activity"/>
    <property type="evidence" value="ECO:0007669"/>
    <property type="project" value="UniProtKB-KW"/>
</dbReference>
<dbReference type="Gene3D" id="1.10.150.240">
    <property type="entry name" value="Putative phosphatase, domain 2"/>
    <property type="match status" value="1"/>
</dbReference>
<evidence type="ECO:0000256" key="2">
    <source>
        <dbReference type="ARBA" id="ARBA00022801"/>
    </source>
</evidence>
<dbReference type="PANTHER" id="PTHR42896">
    <property type="entry name" value="XYLULOSE-1,5-BISPHOSPHATE (XUBP) PHOSPHATASE"/>
    <property type="match status" value="1"/>
</dbReference>
<keyword evidence="4" id="KW-1185">Reference proteome</keyword>
<dbReference type="NCBIfam" id="TIGR01509">
    <property type="entry name" value="HAD-SF-IA-v3"/>
    <property type="match status" value="1"/>
</dbReference>
<dbReference type="GO" id="GO:0046872">
    <property type="term" value="F:metal ion binding"/>
    <property type="evidence" value="ECO:0007669"/>
    <property type="project" value="UniProtKB-KW"/>
</dbReference>
<dbReference type="SFLD" id="SFLDG01129">
    <property type="entry name" value="C1.5:_HAD__Beta-PGM__Phosphata"/>
    <property type="match status" value="1"/>
</dbReference>
<dbReference type="SUPFAM" id="SSF56784">
    <property type="entry name" value="HAD-like"/>
    <property type="match status" value="1"/>
</dbReference>
<gene>
    <name evidence="3" type="ORF">WJX73_003157</name>
</gene>
<dbReference type="PANTHER" id="PTHR42896:SF4">
    <property type="entry name" value="OS08G0485900 PROTEIN"/>
    <property type="match status" value="1"/>
</dbReference>
<dbReference type="InterPro" id="IPR023198">
    <property type="entry name" value="PGP-like_dom2"/>
</dbReference>
<name>A0AAW1PTC9_9CHLO</name>
<reference evidence="3 4" key="1">
    <citation type="journal article" date="2024" name="Nat. Commun.">
        <title>Phylogenomics reveals the evolutionary origins of lichenization in chlorophyte algae.</title>
        <authorList>
            <person name="Puginier C."/>
            <person name="Libourel C."/>
            <person name="Otte J."/>
            <person name="Skaloud P."/>
            <person name="Haon M."/>
            <person name="Grisel S."/>
            <person name="Petersen M."/>
            <person name="Berrin J.G."/>
            <person name="Delaux P.M."/>
            <person name="Dal Grande F."/>
            <person name="Keller J."/>
        </authorList>
    </citation>
    <scope>NUCLEOTIDE SEQUENCE [LARGE SCALE GENOMIC DNA]</scope>
    <source>
        <strain evidence="3 4">SAG 2036</strain>
    </source>
</reference>
<dbReference type="SFLD" id="SFLDS00003">
    <property type="entry name" value="Haloacid_Dehalogenase"/>
    <property type="match status" value="1"/>
</dbReference>